<accession>A0A6G1WQF6</accession>
<dbReference type="Pfam" id="PF23639">
    <property type="entry name" value="DUF7146"/>
    <property type="match status" value="1"/>
</dbReference>
<proteinExistence type="predicted"/>
<feature type="domain" description="DNA primase/helicase Gp4 N-terminal Bacteriophage T7-like" evidence="2">
    <location>
        <begin position="34"/>
        <end position="70"/>
    </location>
</feature>
<feature type="region of interest" description="Disordered" evidence="1">
    <location>
        <begin position="119"/>
        <end position="139"/>
    </location>
</feature>
<gene>
    <name evidence="3" type="ORF">GHJ91_22800</name>
</gene>
<dbReference type="GO" id="GO:0008270">
    <property type="term" value="F:zinc ion binding"/>
    <property type="evidence" value="ECO:0007669"/>
    <property type="project" value="InterPro"/>
</dbReference>
<organism evidence="3">
    <name type="scientific">Sinorhizobium medicae</name>
    <dbReference type="NCBI Taxonomy" id="110321"/>
    <lineage>
        <taxon>Bacteria</taxon>
        <taxon>Pseudomonadati</taxon>
        <taxon>Pseudomonadota</taxon>
        <taxon>Alphaproteobacteria</taxon>
        <taxon>Hyphomicrobiales</taxon>
        <taxon>Rhizobiaceae</taxon>
        <taxon>Sinorhizobium/Ensifer group</taxon>
        <taxon>Sinorhizobium</taxon>
    </lineage>
</organism>
<dbReference type="AlphaFoldDB" id="A0A6G1WQF6"/>
<dbReference type="Gene3D" id="3.90.580.10">
    <property type="entry name" value="Zinc finger, CHC2-type domain"/>
    <property type="match status" value="1"/>
</dbReference>
<name>A0A6G1WQF6_9HYPH</name>
<comment type="caution">
    <text evidence="3">The sequence shown here is derived from an EMBL/GenBank/DDBJ whole genome shotgun (WGS) entry which is preliminary data.</text>
</comment>
<dbReference type="SUPFAM" id="SSF57783">
    <property type="entry name" value="Zinc beta-ribbon"/>
    <property type="match status" value="1"/>
</dbReference>
<dbReference type="RefSeq" id="WP_153413466.1">
    <property type="nucleotide sequence ID" value="NZ_WISB01000124.1"/>
</dbReference>
<protein>
    <submittedName>
        <fullName evidence="3">P4 alpha zinc-binding domain-containing protein</fullName>
    </submittedName>
</protein>
<evidence type="ECO:0000313" key="3">
    <source>
        <dbReference type="EMBL" id="MQW71902.1"/>
    </source>
</evidence>
<dbReference type="InterPro" id="IPR013237">
    <property type="entry name" value="Phage_T7_Gp4_N"/>
</dbReference>
<dbReference type="EMBL" id="WISB01000124">
    <property type="protein sequence ID" value="MQW71902.1"/>
    <property type="molecule type" value="Genomic_DNA"/>
</dbReference>
<dbReference type="InterPro" id="IPR055570">
    <property type="entry name" value="DUF7146"/>
</dbReference>
<dbReference type="GO" id="GO:0004386">
    <property type="term" value="F:helicase activity"/>
    <property type="evidence" value="ECO:0007669"/>
    <property type="project" value="InterPro"/>
</dbReference>
<reference evidence="3" key="1">
    <citation type="journal article" date="2013" name="Genome Biol.">
        <title>Comparative genomics of the core and accessory genomes of 48 Sinorhizobium strains comprising five genospecies.</title>
        <authorList>
            <person name="Sugawara M."/>
            <person name="Epstein B."/>
            <person name="Badgley B.D."/>
            <person name="Unno T."/>
            <person name="Xu L."/>
            <person name="Reese J."/>
            <person name="Gyaneshwar P."/>
            <person name="Denny R."/>
            <person name="Mudge J."/>
            <person name="Bharti A.K."/>
            <person name="Farmer A.D."/>
            <person name="May G.D."/>
            <person name="Woodward J.E."/>
            <person name="Medigue C."/>
            <person name="Vallenet D."/>
            <person name="Lajus A."/>
            <person name="Rouy Z."/>
            <person name="Martinez-Vaz B."/>
            <person name="Tiffin P."/>
            <person name="Young N.D."/>
            <person name="Sadowsky M.J."/>
        </authorList>
    </citation>
    <scope>NUCLEOTIDE SEQUENCE</scope>
    <source>
        <strain evidence="3">M1</strain>
    </source>
</reference>
<dbReference type="InterPro" id="IPR036977">
    <property type="entry name" value="DNA_primase_Znf_CHC2"/>
</dbReference>
<evidence type="ECO:0000259" key="2">
    <source>
        <dbReference type="SMART" id="SM00778"/>
    </source>
</evidence>
<feature type="compositionally biased region" description="Basic and acidic residues" evidence="1">
    <location>
        <begin position="123"/>
        <end position="139"/>
    </location>
</feature>
<dbReference type="Pfam" id="PF08273">
    <property type="entry name" value="Zn_Ribbon_Prim"/>
    <property type="match status" value="1"/>
</dbReference>
<sequence>MTTAIELFIEEARGVSVVDAAFSLGLVGPTFKGNHAGPCPVCQGKDRFAISSIKGAWNCRSCGIGGKDGISLVAHAGHIDLRSRAGFLTACAEVLGKPLPNEAERETEDQIAERRQRIAAQKAKNEAAAAEREKQNNAYRDREVKQSRGIFFNASVEPHPDVAAYLRARTGYDMPAVVFACLRSNARCTYWHGRDDRGHEIARHVGVAMVAPFVDLAGHVTGCHQTWIDMSLEPKFRPDLGRDDKGEPLPTKKVRGTKRGSLIPLFGLMSSNRWVGGEGIENGLAIAGAERFRKDTFYFAAGDLGNLTGPADPESRFAHPSLTKADKNGKQRRVMVVGPVPKADQAPDEAMQVADHVAELVLLADGDSEAVFTAAAMVRAEKRLAREGRTIETWCPPVGMDFSALMTRY</sequence>
<dbReference type="SMART" id="SM00778">
    <property type="entry name" value="Prim_Zn_Ribbon"/>
    <property type="match status" value="1"/>
</dbReference>
<evidence type="ECO:0000256" key="1">
    <source>
        <dbReference type="SAM" id="MobiDB-lite"/>
    </source>
</evidence>
<dbReference type="GO" id="GO:0003677">
    <property type="term" value="F:DNA binding"/>
    <property type="evidence" value="ECO:0007669"/>
    <property type="project" value="InterPro"/>
</dbReference>
<dbReference type="GO" id="GO:0006260">
    <property type="term" value="P:DNA replication"/>
    <property type="evidence" value="ECO:0007669"/>
    <property type="project" value="InterPro"/>
</dbReference>